<organism evidence="2 3">
    <name type="scientific">Capsicum baccatum</name>
    <name type="common">Peruvian pepper</name>
    <dbReference type="NCBI Taxonomy" id="33114"/>
    <lineage>
        <taxon>Eukaryota</taxon>
        <taxon>Viridiplantae</taxon>
        <taxon>Streptophyta</taxon>
        <taxon>Embryophyta</taxon>
        <taxon>Tracheophyta</taxon>
        <taxon>Spermatophyta</taxon>
        <taxon>Magnoliopsida</taxon>
        <taxon>eudicotyledons</taxon>
        <taxon>Gunneridae</taxon>
        <taxon>Pentapetalae</taxon>
        <taxon>asterids</taxon>
        <taxon>lamiids</taxon>
        <taxon>Solanales</taxon>
        <taxon>Solanaceae</taxon>
        <taxon>Solanoideae</taxon>
        <taxon>Capsiceae</taxon>
        <taxon>Capsicum</taxon>
    </lineage>
</organism>
<name>A0A2G2XBK2_CAPBA</name>
<comment type="caution">
    <text evidence="2">The sequence shown here is derived from an EMBL/GenBank/DDBJ whole genome shotgun (WGS) entry which is preliminary data.</text>
</comment>
<reference evidence="2 3" key="1">
    <citation type="journal article" date="2017" name="Genome Biol.">
        <title>New reference genome sequences of hot pepper reveal the massive evolution of plant disease-resistance genes by retroduplication.</title>
        <authorList>
            <person name="Kim S."/>
            <person name="Park J."/>
            <person name="Yeom S.I."/>
            <person name="Kim Y.M."/>
            <person name="Seo E."/>
            <person name="Kim K.T."/>
            <person name="Kim M.S."/>
            <person name="Lee J.M."/>
            <person name="Cheong K."/>
            <person name="Shin H.S."/>
            <person name="Kim S.B."/>
            <person name="Han K."/>
            <person name="Lee J."/>
            <person name="Park M."/>
            <person name="Lee H.A."/>
            <person name="Lee H.Y."/>
            <person name="Lee Y."/>
            <person name="Oh S."/>
            <person name="Lee J.H."/>
            <person name="Choi E."/>
            <person name="Choi E."/>
            <person name="Lee S.E."/>
            <person name="Jeon J."/>
            <person name="Kim H."/>
            <person name="Choi G."/>
            <person name="Song H."/>
            <person name="Lee J."/>
            <person name="Lee S.C."/>
            <person name="Kwon J.K."/>
            <person name="Lee H.Y."/>
            <person name="Koo N."/>
            <person name="Hong Y."/>
            <person name="Kim R.W."/>
            <person name="Kang W.H."/>
            <person name="Huh J.H."/>
            <person name="Kang B.C."/>
            <person name="Yang T.J."/>
            <person name="Lee Y.H."/>
            <person name="Bennetzen J.L."/>
            <person name="Choi D."/>
        </authorList>
    </citation>
    <scope>NUCLEOTIDE SEQUENCE [LARGE SCALE GENOMIC DNA]</scope>
    <source>
        <strain evidence="3">cv. PBC81</strain>
    </source>
</reference>
<keyword evidence="1" id="KW-0732">Signal</keyword>
<feature type="chain" id="PRO_5013841323" evidence="1">
    <location>
        <begin position="31"/>
        <end position="180"/>
    </location>
</feature>
<dbReference type="PANTHER" id="PTHR35094:SF7">
    <property type="entry name" value="LEUCINE-RICH REPEAT EXTENSIN-LIKE PROTEIN 2"/>
    <property type="match status" value="1"/>
</dbReference>
<dbReference type="AlphaFoldDB" id="A0A2G2XBK2"/>
<sequence>MHNYMKMHKHSKNNVAYLIILVVLIISAEATDIITSDDDDNNIDGVVIPDPSIKCGECPCGNSCSQQLPPPPPLPPPAKAINTNCPPVIQQNMPSPPPPSPRFIYFTSPPVFQQNMPSPLPPPPPSPRFIYFTAPPGNLYSNDPFNLQIYSGAVLTRKYPPFYCNSLLLLVGCGILQMLV</sequence>
<accession>A0A2G2XBK2</accession>
<feature type="signal peptide" evidence="1">
    <location>
        <begin position="1"/>
        <end position="30"/>
    </location>
</feature>
<keyword evidence="3" id="KW-1185">Reference proteome</keyword>
<evidence type="ECO:0000256" key="1">
    <source>
        <dbReference type="SAM" id="SignalP"/>
    </source>
</evidence>
<reference evidence="3" key="2">
    <citation type="journal article" date="2017" name="J. Anim. Genet.">
        <title>Multiple reference genome sequences of hot pepper reveal the massive evolution of plant disease resistance genes by retroduplication.</title>
        <authorList>
            <person name="Kim S."/>
            <person name="Park J."/>
            <person name="Yeom S.-I."/>
            <person name="Kim Y.-M."/>
            <person name="Seo E."/>
            <person name="Kim K.-T."/>
            <person name="Kim M.-S."/>
            <person name="Lee J.M."/>
            <person name="Cheong K."/>
            <person name="Shin H.-S."/>
            <person name="Kim S.-B."/>
            <person name="Han K."/>
            <person name="Lee J."/>
            <person name="Park M."/>
            <person name="Lee H.-A."/>
            <person name="Lee H.-Y."/>
            <person name="Lee Y."/>
            <person name="Oh S."/>
            <person name="Lee J.H."/>
            <person name="Choi E."/>
            <person name="Choi E."/>
            <person name="Lee S.E."/>
            <person name="Jeon J."/>
            <person name="Kim H."/>
            <person name="Choi G."/>
            <person name="Song H."/>
            <person name="Lee J."/>
            <person name="Lee S.-C."/>
            <person name="Kwon J.-K."/>
            <person name="Lee H.-Y."/>
            <person name="Koo N."/>
            <person name="Hong Y."/>
            <person name="Kim R.W."/>
            <person name="Kang W.-H."/>
            <person name="Huh J.H."/>
            <person name="Kang B.-C."/>
            <person name="Yang T.-J."/>
            <person name="Lee Y.-H."/>
            <person name="Bennetzen J.L."/>
            <person name="Choi D."/>
        </authorList>
    </citation>
    <scope>NUCLEOTIDE SEQUENCE [LARGE SCALE GENOMIC DNA]</scope>
    <source>
        <strain evidence="3">cv. PBC81</strain>
    </source>
</reference>
<gene>
    <name evidence="2" type="ORF">CQW23_03325</name>
</gene>
<dbReference type="PANTHER" id="PTHR35094">
    <property type="entry name" value="LEUCINE-RICH REPEAT EXTENSIN-LIKE PROTEIN 2"/>
    <property type="match status" value="1"/>
</dbReference>
<evidence type="ECO:0000313" key="3">
    <source>
        <dbReference type="Proteomes" id="UP000224567"/>
    </source>
</evidence>
<dbReference type="STRING" id="33114.A0A2G2XBK2"/>
<dbReference type="EMBL" id="MLFT02000002">
    <property type="protein sequence ID" value="PHT54839.1"/>
    <property type="molecule type" value="Genomic_DNA"/>
</dbReference>
<dbReference type="Proteomes" id="UP000224567">
    <property type="component" value="Unassembled WGS sequence"/>
</dbReference>
<dbReference type="OrthoDB" id="1302077at2759"/>
<protein>
    <submittedName>
        <fullName evidence="2">Uncharacterized protein</fullName>
    </submittedName>
</protein>
<evidence type="ECO:0000313" key="2">
    <source>
        <dbReference type="EMBL" id="PHT54839.1"/>
    </source>
</evidence>
<proteinExistence type="predicted"/>